<dbReference type="InterPro" id="IPR051534">
    <property type="entry name" value="CBASS_pafABC_assoc_protein"/>
</dbReference>
<dbReference type="InterPro" id="IPR026881">
    <property type="entry name" value="WYL_dom"/>
</dbReference>
<evidence type="ECO:0000313" key="3">
    <source>
        <dbReference type="EMBL" id="EHO06419.1"/>
    </source>
</evidence>
<dbReference type="Proteomes" id="UP000004834">
    <property type="component" value="Unassembled WGS sequence"/>
</dbReference>
<feature type="domain" description="WYL" evidence="1">
    <location>
        <begin position="186"/>
        <end position="250"/>
    </location>
</feature>
<feature type="domain" description="WCX" evidence="2">
    <location>
        <begin position="286"/>
        <end position="361"/>
    </location>
</feature>
<dbReference type="PROSITE" id="PS52050">
    <property type="entry name" value="WYL"/>
    <property type="match status" value="1"/>
</dbReference>
<evidence type="ECO:0000259" key="1">
    <source>
        <dbReference type="Pfam" id="PF13280"/>
    </source>
</evidence>
<evidence type="ECO:0008006" key="5">
    <source>
        <dbReference type="Google" id="ProtNLM"/>
    </source>
</evidence>
<sequence>MGFQKLFLVNILTYHTTSLTFVSLKVQYHTMATNKLALLRYRIIDECLRNRFRKWTLNDLIEKVADALYEYEGIDTGISKRTIQLDIQAMRSDSLGYNAPIIVVDRKYYTYEDANYSIKNSPINDADTEKLKEVVAILKHLNGFSQVDEMSEVIAKLDNSLLTRSTKAPNYIQMEGNSLLKGIKFISPLYDAIKNKQTLLIEYKSFKSKEATKNIYYPYLLKEYRNRWFVVVRSSTHKHLLTLALDRIINVYALANEPYKEYEGVDFDRYYNDTLGVTKTEQDRAQKVILWVNAYNVPYVKTKPLHHSQQVLEEDETGMKIRIDVVLNFELEREILGFGETMKVIAPKILQKRIMKRVMKMNEQYVPTNEKEEI</sequence>
<evidence type="ECO:0000313" key="4">
    <source>
        <dbReference type="Proteomes" id="UP000004834"/>
    </source>
</evidence>
<dbReference type="EMBL" id="AGEE01000051">
    <property type="protein sequence ID" value="EHO06419.1"/>
    <property type="molecule type" value="Genomic_DNA"/>
</dbReference>
<dbReference type="PANTHER" id="PTHR34580">
    <property type="match status" value="1"/>
</dbReference>
<name>A0AAV3EZH7_9FLAO</name>
<dbReference type="Pfam" id="PF13280">
    <property type="entry name" value="WYL"/>
    <property type="match status" value="1"/>
</dbReference>
<proteinExistence type="predicted"/>
<dbReference type="InterPro" id="IPR057727">
    <property type="entry name" value="WCX_dom"/>
</dbReference>
<accession>A0AAV3EZH7</accession>
<dbReference type="Pfam" id="PF25583">
    <property type="entry name" value="WCX"/>
    <property type="match status" value="1"/>
</dbReference>
<protein>
    <recommendedName>
        <fullName evidence="5">WYL domain-containing protein</fullName>
    </recommendedName>
</protein>
<reference evidence="3 4" key="1">
    <citation type="submission" date="2011-11" db="EMBL/GenBank/DDBJ databases">
        <title>The Genome Sequence of Myroides odoratimimus CIP 101113.</title>
        <authorList>
            <person name="Earl A."/>
            <person name="Ward D."/>
            <person name="Feldgarden M."/>
            <person name="Gevers D."/>
            <person name="Huys G."/>
            <person name="Young S.K."/>
            <person name="Zeng Q."/>
            <person name="Gargeya S."/>
            <person name="Fitzgerald M."/>
            <person name="Haas B."/>
            <person name="Abouelleil A."/>
            <person name="Alvarado L."/>
            <person name="Arachchi H.M."/>
            <person name="Berlin A."/>
            <person name="Brown A."/>
            <person name="Chapman S.B."/>
            <person name="Chen Z."/>
            <person name="Dunbar C."/>
            <person name="Freedman E."/>
            <person name="Gearin G."/>
            <person name="Goldberg J."/>
            <person name="Griggs A."/>
            <person name="Gujja S."/>
            <person name="Heiman D."/>
            <person name="Howarth C."/>
            <person name="Larson L."/>
            <person name="Lui A."/>
            <person name="MacDonald P.J.P."/>
            <person name="Montmayeur A."/>
            <person name="Murphy C."/>
            <person name="Neiman D."/>
            <person name="Pearson M."/>
            <person name="Priest M."/>
            <person name="Roberts A."/>
            <person name="Saif S."/>
            <person name="Shea T."/>
            <person name="Shenoy N."/>
            <person name="Sisk P."/>
            <person name="Stolte C."/>
            <person name="Sykes S."/>
            <person name="Wortman J."/>
            <person name="Nusbaum C."/>
            <person name="Birren B."/>
        </authorList>
    </citation>
    <scope>NUCLEOTIDE SEQUENCE [LARGE SCALE GENOMIC DNA]</scope>
    <source>
        <strain evidence="3 4">CIP 101113</strain>
    </source>
</reference>
<organism evidence="3 4">
    <name type="scientific">Myroides odoratimimus CIP 101113</name>
    <dbReference type="NCBI Taxonomy" id="883154"/>
    <lineage>
        <taxon>Bacteria</taxon>
        <taxon>Pseudomonadati</taxon>
        <taxon>Bacteroidota</taxon>
        <taxon>Flavobacteriia</taxon>
        <taxon>Flavobacteriales</taxon>
        <taxon>Flavobacteriaceae</taxon>
        <taxon>Myroides</taxon>
    </lineage>
</organism>
<dbReference type="AlphaFoldDB" id="A0AAV3EZH7"/>
<dbReference type="PANTHER" id="PTHR34580:SF9">
    <property type="entry name" value="SLL5097 PROTEIN"/>
    <property type="match status" value="1"/>
</dbReference>
<evidence type="ECO:0000259" key="2">
    <source>
        <dbReference type="Pfam" id="PF25583"/>
    </source>
</evidence>
<gene>
    <name evidence="3" type="ORF">HMPREF9715_03140</name>
</gene>
<comment type="caution">
    <text evidence="3">The sequence shown here is derived from an EMBL/GenBank/DDBJ whole genome shotgun (WGS) entry which is preliminary data.</text>
</comment>